<sequence>MTPVPTIANVLAMMFLPVDANRQGKAAAAFAWRDMSDADRDKPGSADIPSALETLRWRIGRRSLQFRNRKRCCPIFQPKRFKSGRDVRAPRIIKFCLSMKIDNPP</sequence>
<dbReference type="Proteomes" id="UP001156882">
    <property type="component" value="Unassembled WGS sequence"/>
</dbReference>
<keyword evidence="2" id="KW-1185">Reference proteome</keyword>
<name>A0ABQ6CDJ7_9HYPH</name>
<evidence type="ECO:0000313" key="2">
    <source>
        <dbReference type="Proteomes" id="UP001156882"/>
    </source>
</evidence>
<accession>A0ABQ6CDJ7</accession>
<evidence type="ECO:0000313" key="1">
    <source>
        <dbReference type="EMBL" id="GLS18343.1"/>
    </source>
</evidence>
<dbReference type="EMBL" id="BSPC01000011">
    <property type="protein sequence ID" value="GLS18343.1"/>
    <property type="molecule type" value="Genomic_DNA"/>
</dbReference>
<proteinExistence type="predicted"/>
<reference evidence="2" key="1">
    <citation type="journal article" date="2019" name="Int. J. Syst. Evol. Microbiol.">
        <title>The Global Catalogue of Microorganisms (GCM) 10K type strain sequencing project: providing services to taxonomists for standard genome sequencing and annotation.</title>
        <authorList>
            <consortium name="The Broad Institute Genomics Platform"/>
            <consortium name="The Broad Institute Genome Sequencing Center for Infectious Disease"/>
            <person name="Wu L."/>
            <person name="Ma J."/>
        </authorList>
    </citation>
    <scope>NUCLEOTIDE SEQUENCE [LARGE SCALE GENOMIC DNA]</scope>
    <source>
        <strain evidence="2">NBRC 101365</strain>
    </source>
</reference>
<protein>
    <submittedName>
        <fullName evidence="1">Uncharacterized protein</fullName>
    </submittedName>
</protein>
<organism evidence="1 2">
    <name type="scientific">Labrys miyagiensis</name>
    <dbReference type="NCBI Taxonomy" id="346912"/>
    <lineage>
        <taxon>Bacteria</taxon>
        <taxon>Pseudomonadati</taxon>
        <taxon>Pseudomonadota</taxon>
        <taxon>Alphaproteobacteria</taxon>
        <taxon>Hyphomicrobiales</taxon>
        <taxon>Xanthobacteraceae</taxon>
        <taxon>Labrys</taxon>
    </lineage>
</organism>
<gene>
    <name evidence="1" type="ORF">GCM10007874_13600</name>
</gene>
<comment type="caution">
    <text evidence="1">The sequence shown here is derived from an EMBL/GenBank/DDBJ whole genome shotgun (WGS) entry which is preliminary data.</text>
</comment>